<dbReference type="Proteomes" id="UP000657918">
    <property type="component" value="Chromosome 16"/>
</dbReference>
<gene>
    <name evidence="2" type="ORF">SADUNF_Sadunf16G0142500</name>
</gene>
<feature type="compositionally biased region" description="Polar residues" evidence="1">
    <location>
        <begin position="55"/>
        <end position="71"/>
    </location>
</feature>
<name>A0A835J8M0_9ROSI</name>
<dbReference type="AlphaFoldDB" id="A0A835J8M0"/>
<accession>A0A835J8M0</accession>
<protein>
    <submittedName>
        <fullName evidence="2">Uncharacterized protein</fullName>
    </submittedName>
</protein>
<dbReference type="EMBL" id="JADGMS010000016">
    <property type="protein sequence ID" value="KAF9665625.1"/>
    <property type="molecule type" value="Genomic_DNA"/>
</dbReference>
<reference evidence="2 3" key="1">
    <citation type="submission" date="2020-10" db="EMBL/GenBank/DDBJ databases">
        <title>Plant Genome Project.</title>
        <authorList>
            <person name="Zhang R.-G."/>
        </authorList>
    </citation>
    <scope>NUCLEOTIDE SEQUENCE [LARGE SCALE GENOMIC DNA]</scope>
    <source>
        <strain evidence="2">FAFU-HL-1</strain>
        <tissue evidence="2">Leaf</tissue>
    </source>
</reference>
<sequence>MVQAMQFRKQNPNHTTSQLHIRGLGKAIRNRRLDPRQLEHNGKKAKPKCKRTEHVSSPGQIQVARQPSTTSSDIMVAARQVGNSQLKVTNASKLESITKRLRKLTRES</sequence>
<feature type="region of interest" description="Disordered" evidence="1">
    <location>
        <begin position="1"/>
        <end position="71"/>
    </location>
</feature>
<evidence type="ECO:0000256" key="1">
    <source>
        <dbReference type="SAM" id="MobiDB-lite"/>
    </source>
</evidence>
<organism evidence="2 3">
    <name type="scientific">Salix dunnii</name>
    <dbReference type="NCBI Taxonomy" id="1413687"/>
    <lineage>
        <taxon>Eukaryota</taxon>
        <taxon>Viridiplantae</taxon>
        <taxon>Streptophyta</taxon>
        <taxon>Embryophyta</taxon>
        <taxon>Tracheophyta</taxon>
        <taxon>Spermatophyta</taxon>
        <taxon>Magnoliopsida</taxon>
        <taxon>eudicotyledons</taxon>
        <taxon>Gunneridae</taxon>
        <taxon>Pentapetalae</taxon>
        <taxon>rosids</taxon>
        <taxon>fabids</taxon>
        <taxon>Malpighiales</taxon>
        <taxon>Salicaceae</taxon>
        <taxon>Saliceae</taxon>
        <taxon>Salix</taxon>
    </lineage>
</organism>
<proteinExistence type="predicted"/>
<evidence type="ECO:0000313" key="3">
    <source>
        <dbReference type="Proteomes" id="UP000657918"/>
    </source>
</evidence>
<feature type="compositionally biased region" description="Polar residues" evidence="1">
    <location>
        <begin position="8"/>
        <end position="19"/>
    </location>
</feature>
<evidence type="ECO:0000313" key="2">
    <source>
        <dbReference type="EMBL" id="KAF9665625.1"/>
    </source>
</evidence>
<feature type="compositionally biased region" description="Basic and acidic residues" evidence="1">
    <location>
        <begin position="31"/>
        <end position="42"/>
    </location>
</feature>
<keyword evidence="3" id="KW-1185">Reference proteome</keyword>
<comment type="caution">
    <text evidence="2">The sequence shown here is derived from an EMBL/GenBank/DDBJ whole genome shotgun (WGS) entry which is preliminary data.</text>
</comment>